<dbReference type="InterPro" id="IPR036397">
    <property type="entry name" value="RNaseH_sf"/>
</dbReference>
<dbReference type="AlphaFoldDB" id="A0A450XAH4"/>
<sequence length="188" mass="21829">MSEHYLIPILEMQIRDFPFVVLGFHSDNGSEYINKRVAALLDKLLIELTKSRSRHSNDNALVESKNGSIVRKHLGYMHIPQKWAPLVNEFLMNHLNPYVNYHRPCFFPEIKTDSKGKQRKSYPFKKMMTPYEKLKSLPNAEDYLKPGVTFEDLDATAFAISDNESAQNMNKAKRKLFQTIHEQVNQAT</sequence>
<dbReference type="PROSITE" id="PS50994">
    <property type="entry name" value="INTEGRASE"/>
    <property type="match status" value="1"/>
</dbReference>
<feature type="domain" description="Integrase catalytic" evidence="1">
    <location>
        <begin position="1"/>
        <end position="138"/>
    </location>
</feature>
<dbReference type="SUPFAM" id="SSF53098">
    <property type="entry name" value="Ribonuclease H-like"/>
    <property type="match status" value="1"/>
</dbReference>
<dbReference type="EMBL" id="CAADFM010000521">
    <property type="protein sequence ID" value="VFK26258.1"/>
    <property type="molecule type" value="Genomic_DNA"/>
</dbReference>
<protein>
    <submittedName>
        <fullName evidence="2">Integrase core domain-containing protein</fullName>
    </submittedName>
</protein>
<proteinExistence type="predicted"/>
<dbReference type="GO" id="GO:0015074">
    <property type="term" value="P:DNA integration"/>
    <property type="evidence" value="ECO:0007669"/>
    <property type="project" value="InterPro"/>
</dbReference>
<reference evidence="2" key="1">
    <citation type="submission" date="2019-02" db="EMBL/GenBank/DDBJ databases">
        <authorList>
            <person name="Gruber-Vodicka R. H."/>
            <person name="Seah K. B. B."/>
        </authorList>
    </citation>
    <scope>NUCLEOTIDE SEQUENCE</scope>
    <source>
        <strain evidence="2">BECK_S312</strain>
    </source>
</reference>
<accession>A0A450XAH4</accession>
<dbReference type="InterPro" id="IPR001584">
    <property type="entry name" value="Integrase_cat-core"/>
</dbReference>
<evidence type="ECO:0000259" key="1">
    <source>
        <dbReference type="PROSITE" id="PS50994"/>
    </source>
</evidence>
<evidence type="ECO:0000313" key="2">
    <source>
        <dbReference type="EMBL" id="VFK26258.1"/>
    </source>
</evidence>
<name>A0A450XAH4_9GAMM</name>
<dbReference type="GO" id="GO:0003676">
    <property type="term" value="F:nucleic acid binding"/>
    <property type="evidence" value="ECO:0007669"/>
    <property type="project" value="InterPro"/>
</dbReference>
<dbReference type="InterPro" id="IPR012337">
    <property type="entry name" value="RNaseH-like_sf"/>
</dbReference>
<organism evidence="2">
    <name type="scientific">Candidatus Kentrum sp. LPFa</name>
    <dbReference type="NCBI Taxonomy" id="2126335"/>
    <lineage>
        <taxon>Bacteria</taxon>
        <taxon>Pseudomonadati</taxon>
        <taxon>Pseudomonadota</taxon>
        <taxon>Gammaproteobacteria</taxon>
        <taxon>Candidatus Kentrum</taxon>
    </lineage>
</organism>
<gene>
    <name evidence="2" type="ORF">BECKLPF1236A_GA0070988_105211</name>
</gene>
<dbReference type="Gene3D" id="3.30.420.10">
    <property type="entry name" value="Ribonuclease H-like superfamily/Ribonuclease H"/>
    <property type="match status" value="1"/>
</dbReference>